<keyword evidence="2" id="KW-1133">Transmembrane helix</keyword>
<evidence type="ECO:0000256" key="1">
    <source>
        <dbReference type="ARBA" id="ARBA00023125"/>
    </source>
</evidence>
<dbReference type="GO" id="GO:0005829">
    <property type="term" value="C:cytosol"/>
    <property type="evidence" value="ECO:0007669"/>
    <property type="project" value="TreeGrafter"/>
</dbReference>
<feature type="domain" description="HTH cro/C1-type" evidence="3">
    <location>
        <begin position="4"/>
        <end position="57"/>
    </location>
</feature>
<dbReference type="Pfam" id="PF01381">
    <property type="entry name" value="HTH_3"/>
    <property type="match status" value="1"/>
</dbReference>
<protein>
    <submittedName>
        <fullName evidence="4">Helix-turn-helix domain-containing protein</fullName>
    </submittedName>
</protein>
<dbReference type="SMART" id="SM00530">
    <property type="entry name" value="HTH_XRE"/>
    <property type="match status" value="1"/>
</dbReference>
<evidence type="ECO:0000259" key="3">
    <source>
        <dbReference type="PROSITE" id="PS50943"/>
    </source>
</evidence>
<keyword evidence="1" id="KW-0238">DNA-binding</keyword>
<proteinExistence type="predicted"/>
<dbReference type="InterPro" id="IPR001387">
    <property type="entry name" value="Cro/C1-type_HTH"/>
</dbReference>
<evidence type="ECO:0000313" key="4">
    <source>
        <dbReference type="EMBL" id="XBG60376.1"/>
    </source>
</evidence>
<feature type="transmembrane region" description="Helical" evidence="2">
    <location>
        <begin position="74"/>
        <end position="98"/>
    </location>
</feature>
<keyword evidence="2" id="KW-0812">Transmembrane</keyword>
<organism evidence="4">
    <name type="scientific">Pontimicrobium sp. SW4</name>
    <dbReference type="NCBI Taxonomy" id="3153519"/>
    <lineage>
        <taxon>Bacteria</taxon>
        <taxon>Pseudomonadati</taxon>
        <taxon>Bacteroidota</taxon>
        <taxon>Flavobacteriia</taxon>
        <taxon>Flavobacteriales</taxon>
        <taxon>Flavobacteriaceae</taxon>
        <taxon>Pontimicrobium</taxon>
    </lineage>
</organism>
<sequence>MSKLLKFREKLNLTQEELAEKSGISVRTIQRIEAGTNPKGHTLKALAKTLDVEKSKLLKNTTANSKFSYRLIKLINLSSLPFIIFPPANILIPLTIMLAKKQFNYITKRIITIQILWTIFSVILFLFSSVVEKWFFSGNKLNLVVIMLSILVNIYIIIRNSAEIDKNKKLYISLKFSII</sequence>
<dbReference type="PROSITE" id="PS50943">
    <property type="entry name" value="HTH_CROC1"/>
    <property type="match status" value="1"/>
</dbReference>
<dbReference type="RefSeq" id="WP_347922564.1">
    <property type="nucleotide sequence ID" value="NZ_CP157199.1"/>
</dbReference>
<name>A0AAU7BQN1_9FLAO</name>
<feature type="transmembrane region" description="Helical" evidence="2">
    <location>
        <begin position="110"/>
        <end position="129"/>
    </location>
</feature>
<dbReference type="PANTHER" id="PTHR46797:SF1">
    <property type="entry name" value="METHYLPHOSPHONATE SYNTHASE"/>
    <property type="match status" value="1"/>
</dbReference>
<keyword evidence="2" id="KW-0472">Membrane</keyword>
<dbReference type="InterPro" id="IPR050807">
    <property type="entry name" value="TransReg_Diox_bact_type"/>
</dbReference>
<gene>
    <name evidence="4" type="ORF">ABGB03_10970</name>
</gene>
<dbReference type="GO" id="GO:0003677">
    <property type="term" value="F:DNA binding"/>
    <property type="evidence" value="ECO:0007669"/>
    <property type="project" value="UniProtKB-KW"/>
</dbReference>
<dbReference type="SUPFAM" id="SSF47413">
    <property type="entry name" value="lambda repressor-like DNA-binding domains"/>
    <property type="match status" value="1"/>
</dbReference>
<evidence type="ECO:0000256" key="2">
    <source>
        <dbReference type="SAM" id="Phobius"/>
    </source>
</evidence>
<dbReference type="AlphaFoldDB" id="A0AAU7BQN1"/>
<dbReference type="InterPro" id="IPR010982">
    <property type="entry name" value="Lambda_DNA-bd_dom_sf"/>
</dbReference>
<dbReference type="CDD" id="cd00093">
    <property type="entry name" value="HTH_XRE"/>
    <property type="match status" value="1"/>
</dbReference>
<dbReference type="EMBL" id="CP157199">
    <property type="protein sequence ID" value="XBG60376.1"/>
    <property type="molecule type" value="Genomic_DNA"/>
</dbReference>
<dbReference type="Gene3D" id="1.10.260.40">
    <property type="entry name" value="lambda repressor-like DNA-binding domains"/>
    <property type="match status" value="1"/>
</dbReference>
<dbReference type="GO" id="GO:0003700">
    <property type="term" value="F:DNA-binding transcription factor activity"/>
    <property type="evidence" value="ECO:0007669"/>
    <property type="project" value="TreeGrafter"/>
</dbReference>
<reference evidence="4" key="1">
    <citation type="submission" date="2024-05" db="EMBL/GenBank/DDBJ databases">
        <title>Pontimicrobium maritimus sp. nov., isolated form sea water.</title>
        <authorList>
            <person name="Muhammad N."/>
            <person name="Vuong T.Q."/>
            <person name="Han H.L."/>
            <person name="Kim S.-G."/>
        </authorList>
    </citation>
    <scope>NUCLEOTIDE SEQUENCE</scope>
    <source>
        <strain evidence="4">SW4</strain>
    </source>
</reference>
<accession>A0AAU7BQN1</accession>
<dbReference type="PANTHER" id="PTHR46797">
    <property type="entry name" value="HTH-TYPE TRANSCRIPTIONAL REGULATOR"/>
    <property type="match status" value="1"/>
</dbReference>
<feature type="transmembrane region" description="Helical" evidence="2">
    <location>
        <begin position="141"/>
        <end position="158"/>
    </location>
</feature>